<organism evidence="1 2">
    <name type="scientific">Alkaliphilus hydrothermalis</name>
    <dbReference type="NCBI Taxonomy" id="1482730"/>
    <lineage>
        <taxon>Bacteria</taxon>
        <taxon>Bacillati</taxon>
        <taxon>Bacillota</taxon>
        <taxon>Clostridia</taxon>
        <taxon>Peptostreptococcales</taxon>
        <taxon>Natronincolaceae</taxon>
        <taxon>Alkaliphilus</taxon>
    </lineage>
</organism>
<name>A0ABS2NNX5_9FIRM</name>
<reference evidence="1 2" key="1">
    <citation type="submission" date="2021-01" db="EMBL/GenBank/DDBJ databases">
        <title>Genomic Encyclopedia of Type Strains, Phase IV (KMG-IV): sequencing the most valuable type-strain genomes for metagenomic binning, comparative biology and taxonomic classification.</title>
        <authorList>
            <person name="Goeker M."/>
        </authorList>
    </citation>
    <scope>NUCLEOTIDE SEQUENCE [LARGE SCALE GENOMIC DNA]</scope>
    <source>
        <strain evidence="1 2">DSM 25890</strain>
    </source>
</reference>
<comment type="caution">
    <text evidence="1">The sequence shown here is derived from an EMBL/GenBank/DDBJ whole genome shotgun (WGS) entry which is preliminary data.</text>
</comment>
<evidence type="ECO:0008006" key="3">
    <source>
        <dbReference type="Google" id="ProtNLM"/>
    </source>
</evidence>
<dbReference type="InterPro" id="IPR005370">
    <property type="entry name" value="UPF0180"/>
</dbReference>
<proteinExistence type="predicted"/>
<sequence>MGRKIIAVQEGLHEVAELLKSEGFQVTSVDDSSNPIDIIIYSTTDDEYIAHNDTGMINLSSNNKFVRMLNVDEVGINNILSAVEELE</sequence>
<protein>
    <recommendedName>
        <fullName evidence="3">YkuS family protein</fullName>
    </recommendedName>
</protein>
<gene>
    <name evidence="1" type="ORF">JOC73_001119</name>
</gene>
<dbReference type="Proteomes" id="UP001314796">
    <property type="component" value="Unassembled WGS sequence"/>
</dbReference>
<evidence type="ECO:0000313" key="2">
    <source>
        <dbReference type="Proteomes" id="UP001314796"/>
    </source>
</evidence>
<dbReference type="EMBL" id="JAFBEE010000005">
    <property type="protein sequence ID" value="MBM7614607.1"/>
    <property type="molecule type" value="Genomic_DNA"/>
</dbReference>
<dbReference type="RefSeq" id="WP_204400981.1">
    <property type="nucleotide sequence ID" value="NZ_JAFBEE010000005.1"/>
</dbReference>
<keyword evidence="2" id="KW-1185">Reference proteome</keyword>
<evidence type="ECO:0000313" key="1">
    <source>
        <dbReference type="EMBL" id="MBM7614607.1"/>
    </source>
</evidence>
<accession>A0ABS2NNX5</accession>
<dbReference type="Pfam" id="PF03698">
    <property type="entry name" value="UPF0180"/>
    <property type="match status" value="1"/>
</dbReference>